<evidence type="ECO:0000313" key="2">
    <source>
        <dbReference type="EMBL" id="MFC4060715.1"/>
    </source>
</evidence>
<dbReference type="Proteomes" id="UP001595850">
    <property type="component" value="Unassembled WGS sequence"/>
</dbReference>
<feature type="compositionally biased region" description="Low complexity" evidence="1">
    <location>
        <begin position="140"/>
        <end position="149"/>
    </location>
</feature>
<name>A0ABV8ICF1_9ACTN</name>
<evidence type="ECO:0000313" key="3">
    <source>
        <dbReference type="Proteomes" id="UP001595850"/>
    </source>
</evidence>
<proteinExistence type="predicted"/>
<comment type="caution">
    <text evidence="2">The sequence shown here is derived from an EMBL/GenBank/DDBJ whole genome shotgun (WGS) entry which is preliminary data.</text>
</comment>
<feature type="region of interest" description="Disordered" evidence="1">
    <location>
        <begin position="1"/>
        <end position="73"/>
    </location>
</feature>
<feature type="region of interest" description="Disordered" evidence="1">
    <location>
        <begin position="102"/>
        <end position="268"/>
    </location>
</feature>
<gene>
    <name evidence="2" type="ORF">ACFOWE_20625</name>
</gene>
<feature type="compositionally biased region" description="Polar residues" evidence="1">
    <location>
        <begin position="222"/>
        <end position="238"/>
    </location>
</feature>
<accession>A0ABV8ICF1</accession>
<reference evidence="3" key="1">
    <citation type="journal article" date="2019" name="Int. J. Syst. Evol. Microbiol.">
        <title>The Global Catalogue of Microorganisms (GCM) 10K type strain sequencing project: providing services to taxonomists for standard genome sequencing and annotation.</title>
        <authorList>
            <consortium name="The Broad Institute Genomics Platform"/>
            <consortium name="The Broad Institute Genome Sequencing Center for Infectious Disease"/>
            <person name="Wu L."/>
            <person name="Ma J."/>
        </authorList>
    </citation>
    <scope>NUCLEOTIDE SEQUENCE [LARGE SCALE GENOMIC DNA]</scope>
    <source>
        <strain evidence="3">TBRC 4489</strain>
    </source>
</reference>
<feature type="compositionally biased region" description="Basic and acidic residues" evidence="1">
    <location>
        <begin position="1"/>
        <end position="13"/>
    </location>
</feature>
<keyword evidence="3" id="KW-1185">Reference proteome</keyword>
<dbReference type="RefSeq" id="WP_377290221.1">
    <property type="nucleotide sequence ID" value="NZ_JBHSBM010000023.1"/>
</dbReference>
<evidence type="ECO:0000256" key="1">
    <source>
        <dbReference type="SAM" id="MobiDB-lite"/>
    </source>
</evidence>
<protein>
    <submittedName>
        <fullName evidence="2">Uncharacterized protein</fullName>
    </submittedName>
</protein>
<dbReference type="EMBL" id="JBHSBM010000023">
    <property type="protein sequence ID" value="MFC4060715.1"/>
    <property type="molecule type" value="Genomic_DNA"/>
</dbReference>
<organism evidence="2 3">
    <name type="scientific">Planomonospora corallina</name>
    <dbReference type="NCBI Taxonomy" id="1806052"/>
    <lineage>
        <taxon>Bacteria</taxon>
        <taxon>Bacillati</taxon>
        <taxon>Actinomycetota</taxon>
        <taxon>Actinomycetes</taxon>
        <taxon>Streptosporangiales</taxon>
        <taxon>Streptosporangiaceae</taxon>
        <taxon>Planomonospora</taxon>
    </lineage>
</organism>
<sequence length="268" mass="27089">MGSHGVEGEEPLHHGGGPEANTAPLSAGGERPAGRRLRPEQGSDGAAGGPLGSRGETGRGSADAPGPDGWWRSGVPARAALLAVTAVVAMMGGAVAGVQEWKSSAGPVPNCPPGECVAASDRPPAEEDTTGPAGEDVPAEEPTPGAEAPGPERGRTATPAPSPVRTTVRPRASRTPEPRPGPRATHRPADDGPVSSAQEDSRAEGPSGWSPAGDEEPVVRDATSTAQTPSPLQDSQSVTPAPSPTATPPGSTSWWSRLPLPFLDERQD</sequence>